<dbReference type="InterPro" id="IPR015947">
    <property type="entry name" value="PUA-like_sf"/>
</dbReference>
<organism evidence="1 2">
    <name type="scientific">candidate division WWE3 bacterium RIFCSPLOWO2_01_FULL_41_18</name>
    <dbReference type="NCBI Taxonomy" id="1802625"/>
    <lineage>
        <taxon>Bacteria</taxon>
        <taxon>Katanobacteria</taxon>
    </lineage>
</organism>
<accession>A0A1F4VCE4</accession>
<dbReference type="Gene3D" id="2.30.130.30">
    <property type="entry name" value="Hypothetical protein"/>
    <property type="match status" value="1"/>
</dbReference>
<gene>
    <name evidence="1" type="ORF">A3A78_04945</name>
</gene>
<dbReference type="AlphaFoldDB" id="A0A1F4VCE4"/>
<proteinExistence type="predicted"/>
<evidence type="ECO:0008006" key="3">
    <source>
        <dbReference type="Google" id="ProtNLM"/>
    </source>
</evidence>
<comment type="caution">
    <text evidence="1">The sequence shown here is derived from an EMBL/GenBank/DDBJ whole genome shotgun (WGS) entry which is preliminary data.</text>
</comment>
<name>A0A1F4VCE4_UNCKA</name>
<evidence type="ECO:0000313" key="2">
    <source>
        <dbReference type="Proteomes" id="UP000176504"/>
    </source>
</evidence>
<dbReference type="EMBL" id="MEVI01000004">
    <property type="protein sequence ID" value="OGC54797.1"/>
    <property type="molecule type" value="Genomic_DNA"/>
</dbReference>
<dbReference type="SUPFAM" id="SSF88697">
    <property type="entry name" value="PUA domain-like"/>
    <property type="match status" value="1"/>
</dbReference>
<sequence length="143" mass="16427">MDHVAILKKEWGLLKKILSGQKTVESRWYKTQVAPWDKIFKGDVVYFKDSGRPVTLKAKVLDVHQYFVKDNKQALGLMKKYTLRDLGAADIPQEIRNYILNKKYAIFVLLSEISEVPAFNIDKTGYGMQSAWMCVGDINKVKV</sequence>
<protein>
    <recommendedName>
        <fullName evidence="3">ASCH domain-containing protein</fullName>
    </recommendedName>
</protein>
<reference evidence="1 2" key="1">
    <citation type="journal article" date="2016" name="Nat. Commun.">
        <title>Thousands of microbial genomes shed light on interconnected biogeochemical processes in an aquifer system.</title>
        <authorList>
            <person name="Anantharaman K."/>
            <person name="Brown C.T."/>
            <person name="Hug L.A."/>
            <person name="Sharon I."/>
            <person name="Castelle C.J."/>
            <person name="Probst A.J."/>
            <person name="Thomas B.C."/>
            <person name="Singh A."/>
            <person name="Wilkins M.J."/>
            <person name="Karaoz U."/>
            <person name="Brodie E.L."/>
            <person name="Williams K.H."/>
            <person name="Hubbard S.S."/>
            <person name="Banfield J.F."/>
        </authorList>
    </citation>
    <scope>NUCLEOTIDE SEQUENCE [LARGE SCALE GENOMIC DNA]</scope>
</reference>
<evidence type="ECO:0000313" key="1">
    <source>
        <dbReference type="EMBL" id="OGC54797.1"/>
    </source>
</evidence>
<dbReference type="Proteomes" id="UP000176504">
    <property type="component" value="Unassembled WGS sequence"/>
</dbReference>